<evidence type="ECO:0000313" key="5">
    <source>
        <dbReference type="Proteomes" id="UP001415857"/>
    </source>
</evidence>
<name>A0AAP0S9D0_LIQFO</name>
<comment type="caution">
    <text evidence="4">The sequence shown here is derived from an EMBL/GenBank/DDBJ whole genome shotgun (WGS) entry which is preliminary data.</text>
</comment>
<keyword evidence="5" id="KW-1185">Reference proteome</keyword>
<feature type="domain" description="Bulb-type lectin" evidence="3">
    <location>
        <begin position="8"/>
        <end position="97"/>
    </location>
</feature>
<organism evidence="4 5">
    <name type="scientific">Liquidambar formosana</name>
    <name type="common">Formosan gum</name>
    <dbReference type="NCBI Taxonomy" id="63359"/>
    <lineage>
        <taxon>Eukaryota</taxon>
        <taxon>Viridiplantae</taxon>
        <taxon>Streptophyta</taxon>
        <taxon>Embryophyta</taxon>
        <taxon>Tracheophyta</taxon>
        <taxon>Spermatophyta</taxon>
        <taxon>Magnoliopsida</taxon>
        <taxon>eudicotyledons</taxon>
        <taxon>Gunneridae</taxon>
        <taxon>Pentapetalae</taxon>
        <taxon>Saxifragales</taxon>
        <taxon>Altingiaceae</taxon>
        <taxon>Liquidambar</taxon>
    </lineage>
</organism>
<dbReference type="SUPFAM" id="SSF51110">
    <property type="entry name" value="alpha-D-mannose-specific plant lectins"/>
    <property type="match status" value="1"/>
</dbReference>
<dbReference type="InterPro" id="IPR001480">
    <property type="entry name" value="Bulb-type_lectin_dom"/>
</dbReference>
<protein>
    <recommendedName>
        <fullName evidence="3">Bulb-type lectin domain-containing protein</fullName>
    </recommendedName>
</protein>
<reference evidence="4 5" key="1">
    <citation type="journal article" date="2024" name="Plant J.">
        <title>Genome sequences and population genomics reveal climatic adaptation and genomic divergence between two closely related sweetgum species.</title>
        <authorList>
            <person name="Xu W.Q."/>
            <person name="Ren C.Q."/>
            <person name="Zhang X.Y."/>
            <person name="Comes H.P."/>
            <person name="Liu X.H."/>
            <person name="Li Y.G."/>
            <person name="Kettle C.J."/>
            <person name="Jalonen R."/>
            <person name="Gaisberger H."/>
            <person name="Ma Y.Z."/>
            <person name="Qiu Y.X."/>
        </authorList>
    </citation>
    <scope>NUCLEOTIDE SEQUENCE [LARGE SCALE GENOMIC DNA]</scope>
    <source>
        <strain evidence="4">Hangzhou</strain>
    </source>
</reference>
<evidence type="ECO:0000256" key="1">
    <source>
        <dbReference type="ARBA" id="ARBA00022729"/>
    </source>
</evidence>
<dbReference type="InterPro" id="IPR036426">
    <property type="entry name" value="Bulb-type_lectin_dom_sf"/>
</dbReference>
<evidence type="ECO:0000259" key="3">
    <source>
        <dbReference type="Pfam" id="PF01453"/>
    </source>
</evidence>
<proteinExistence type="predicted"/>
<dbReference type="AlphaFoldDB" id="A0AAP0S9D0"/>
<dbReference type="EMBL" id="JBBPBK010000002">
    <property type="protein sequence ID" value="KAK9289966.1"/>
    <property type="molecule type" value="Genomic_DNA"/>
</dbReference>
<evidence type="ECO:0000256" key="2">
    <source>
        <dbReference type="ARBA" id="ARBA00023180"/>
    </source>
</evidence>
<gene>
    <name evidence="4" type="ORF">L1049_008128</name>
</gene>
<keyword evidence="2" id="KW-0325">Glycoprotein</keyword>
<evidence type="ECO:0000313" key="4">
    <source>
        <dbReference type="EMBL" id="KAK9289966.1"/>
    </source>
</evidence>
<dbReference type="Proteomes" id="UP001415857">
    <property type="component" value="Unassembled WGS sequence"/>
</dbReference>
<dbReference type="PANTHER" id="PTHR32444">
    <property type="entry name" value="BULB-TYPE LECTIN DOMAIN-CONTAINING PROTEIN"/>
    <property type="match status" value="1"/>
</dbReference>
<sequence length="110" mass="11787">MGCQSRHPHFNNSGILTIDTTGKLLIQSKGGDPILLNSDQGSGNVTATLQDTGNFVVADETEKRVLWQSFDYPTDMLLPGMKLGVNLKTGRNWTLASSLSSFVPASGAFT</sequence>
<keyword evidence="1" id="KW-0732">Signal</keyword>
<dbReference type="Pfam" id="PF01453">
    <property type="entry name" value="B_lectin"/>
    <property type="match status" value="1"/>
</dbReference>
<accession>A0AAP0S9D0</accession>
<dbReference type="Gene3D" id="2.90.10.10">
    <property type="entry name" value="Bulb-type lectin domain"/>
    <property type="match status" value="1"/>
</dbReference>
<dbReference type="PANTHER" id="PTHR32444:SF128">
    <property type="entry name" value="CURCULIN-LIKE (MANNOSE-BINDING) LECTIN FAMILY PROTEIN"/>
    <property type="match status" value="1"/>
</dbReference>